<dbReference type="STRING" id="1504633.A0A2T7E0R0"/>
<dbReference type="OrthoDB" id="552789at2759"/>
<evidence type="ECO:0000313" key="2">
    <source>
        <dbReference type="Proteomes" id="UP000244336"/>
    </source>
</evidence>
<sequence>MNSPSAPPSGAPLLDELVVGLDAEGLCPSDPLLLMQVTKFACGGFVAGKLLFSLPCSKVALSNSGSREPDNRKIIIVKAQRSFTRILKVFSADAGQKIMKEPEFIAPQNERNDQGSSFKEMIKASKEKYEQLPPYIKSLASWEVWTSEYSGIIISSLCNRRPLVLLFFLLSYVYF</sequence>
<proteinExistence type="predicted"/>
<organism evidence="1 2">
    <name type="scientific">Panicum hallii var. hallii</name>
    <dbReference type="NCBI Taxonomy" id="1504633"/>
    <lineage>
        <taxon>Eukaryota</taxon>
        <taxon>Viridiplantae</taxon>
        <taxon>Streptophyta</taxon>
        <taxon>Embryophyta</taxon>
        <taxon>Tracheophyta</taxon>
        <taxon>Spermatophyta</taxon>
        <taxon>Magnoliopsida</taxon>
        <taxon>Liliopsida</taxon>
        <taxon>Poales</taxon>
        <taxon>Poaceae</taxon>
        <taxon>PACMAD clade</taxon>
        <taxon>Panicoideae</taxon>
        <taxon>Panicodae</taxon>
        <taxon>Paniceae</taxon>
        <taxon>Panicinae</taxon>
        <taxon>Panicum</taxon>
        <taxon>Panicum sect. Panicum</taxon>
    </lineage>
</organism>
<evidence type="ECO:0000313" key="1">
    <source>
        <dbReference type="EMBL" id="PUZ61409.1"/>
    </source>
</evidence>
<dbReference type="Gramene" id="PUZ61409">
    <property type="protein sequence ID" value="PUZ61409"/>
    <property type="gene ID" value="GQ55_4G273800"/>
</dbReference>
<keyword evidence="2" id="KW-1185">Reference proteome</keyword>
<dbReference type="AlphaFoldDB" id="A0A2T7E0R0"/>
<dbReference type="Proteomes" id="UP000244336">
    <property type="component" value="Chromosome 4"/>
</dbReference>
<gene>
    <name evidence="1" type="ORF">GQ55_4G273800</name>
</gene>
<accession>A0A2T7E0R0</accession>
<dbReference type="EMBL" id="CM009752">
    <property type="protein sequence ID" value="PUZ61409.1"/>
    <property type="molecule type" value="Genomic_DNA"/>
</dbReference>
<dbReference type="InterPro" id="IPR023213">
    <property type="entry name" value="CAT-like_dom_sf"/>
</dbReference>
<dbReference type="Gene3D" id="3.30.559.10">
    <property type="entry name" value="Chloramphenicol acetyltransferase-like domain"/>
    <property type="match status" value="1"/>
</dbReference>
<name>A0A2T7E0R0_9POAL</name>
<reference evidence="1 2" key="1">
    <citation type="submission" date="2018-04" db="EMBL/GenBank/DDBJ databases">
        <title>WGS assembly of Panicum hallii var. hallii HAL2.</title>
        <authorList>
            <person name="Lovell J."/>
            <person name="Jenkins J."/>
            <person name="Lowry D."/>
            <person name="Mamidi S."/>
            <person name="Sreedasyam A."/>
            <person name="Weng X."/>
            <person name="Barry K."/>
            <person name="Bonette J."/>
            <person name="Campitelli B."/>
            <person name="Daum C."/>
            <person name="Gordon S."/>
            <person name="Gould B."/>
            <person name="Lipzen A."/>
            <person name="MacQueen A."/>
            <person name="Palacio-Mejia J."/>
            <person name="Plott C."/>
            <person name="Shakirov E."/>
            <person name="Shu S."/>
            <person name="Yoshinaga Y."/>
            <person name="Zane M."/>
            <person name="Rokhsar D."/>
            <person name="Grimwood J."/>
            <person name="Schmutz J."/>
            <person name="Juenger T."/>
        </authorList>
    </citation>
    <scope>NUCLEOTIDE SEQUENCE [LARGE SCALE GENOMIC DNA]</scope>
    <source>
        <strain evidence="2">cv. HAL2</strain>
    </source>
</reference>
<protein>
    <submittedName>
        <fullName evidence="1">Uncharacterized protein</fullName>
    </submittedName>
</protein>
<dbReference type="GO" id="GO:0016747">
    <property type="term" value="F:acyltransferase activity, transferring groups other than amino-acyl groups"/>
    <property type="evidence" value="ECO:0007669"/>
    <property type="project" value="UniProtKB-ARBA"/>
</dbReference>